<name>A0ACD2ZYE7_9AGAR</name>
<gene>
    <name evidence="1" type="ORF">BDN72DRAFT_75363</name>
</gene>
<evidence type="ECO:0000313" key="2">
    <source>
        <dbReference type="Proteomes" id="UP000308600"/>
    </source>
</evidence>
<protein>
    <submittedName>
        <fullName evidence="1">Uncharacterized protein</fullName>
    </submittedName>
</protein>
<keyword evidence="2" id="KW-1185">Reference proteome</keyword>
<evidence type="ECO:0000313" key="1">
    <source>
        <dbReference type="EMBL" id="TFK58464.1"/>
    </source>
</evidence>
<organism evidence="1 2">
    <name type="scientific">Pluteus cervinus</name>
    <dbReference type="NCBI Taxonomy" id="181527"/>
    <lineage>
        <taxon>Eukaryota</taxon>
        <taxon>Fungi</taxon>
        <taxon>Dikarya</taxon>
        <taxon>Basidiomycota</taxon>
        <taxon>Agaricomycotina</taxon>
        <taxon>Agaricomycetes</taxon>
        <taxon>Agaricomycetidae</taxon>
        <taxon>Agaricales</taxon>
        <taxon>Pluteineae</taxon>
        <taxon>Pluteaceae</taxon>
        <taxon>Pluteus</taxon>
    </lineage>
</organism>
<dbReference type="EMBL" id="ML209346">
    <property type="protein sequence ID" value="TFK58464.1"/>
    <property type="molecule type" value="Genomic_DNA"/>
</dbReference>
<reference evidence="1 2" key="1">
    <citation type="journal article" date="2019" name="Nat. Ecol. Evol.">
        <title>Megaphylogeny resolves global patterns of mushroom evolution.</title>
        <authorList>
            <person name="Varga T."/>
            <person name="Krizsan K."/>
            <person name="Foldi C."/>
            <person name="Dima B."/>
            <person name="Sanchez-Garcia M."/>
            <person name="Sanchez-Ramirez S."/>
            <person name="Szollosi G.J."/>
            <person name="Szarkandi J.G."/>
            <person name="Papp V."/>
            <person name="Albert L."/>
            <person name="Andreopoulos W."/>
            <person name="Angelini C."/>
            <person name="Antonin V."/>
            <person name="Barry K.W."/>
            <person name="Bougher N.L."/>
            <person name="Buchanan P."/>
            <person name="Buyck B."/>
            <person name="Bense V."/>
            <person name="Catcheside P."/>
            <person name="Chovatia M."/>
            <person name="Cooper J."/>
            <person name="Damon W."/>
            <person name="Desjardin D."/>
            <person name="Finy P."/>
            <person name="Geml J."/>
            <person name="Haridas S."/>
            <person name="Hughes K."/>
            <person name="Justo A."/>
            <person name="Karasinski D."/>
            <person name="Kautmanova I."/>
            <person name="Kiss B."/>
            <person name="Kocsube S."/>
            <person name="Kotiranta H."/>
            <person name="LaButti K.M."/>
            <person name="Lechner B.E."/>
            <person name="Liimatainen K."/>
            <person name="Lipzen A."/>
            <person name="Lukacs Z."/>
            <person name="Mihaltcheva S."/>
            <person name="Morgado L.N."/>
            <person name="Niskanen T."/>
            <person name="Noordeloos M.E."/>
            <person name="Ohm R.A."/>
            <person name="Ortiz-Santana B."/>
            <person name="Ovrebo C."/>
            <person name="Racz N."/>
            <person name="Riley R."/>
            <person name="Savchenko A."/>
            <person name="Shiryaev A."/>
            <person name="Soop K."/>
            <person name="Spirin V."/>
            <person name="Szebenyi C."/>
            <person name="Tomsovsky M."/>
            <person name="Tulloss R.E."/>
            <person name="Uehling J."/>
            <person name="Grigoriev I.V."/>
            <person name="Vagvolgyi C."/>
            <person name="Papp T."/>
            <person name="Martin F.M."/>
            <person name="Miettinen O."/>
            <person name="Hibbett D.S."/>
            <person name="Nagy L.G."/>
        </authorList>
    </citation>
    <scope>NUCLEOTIDE SEQUENCE [LARGE SCALE GENOMIC DNA]</scope>
    <source>
        <strain evidence="1 2">NL-1719</strain>
    </source>
</reference>
<sequence length="398" mass="45080">MISAHQYQQESNNGKIVWCHTAKIDAIPPESTLSTDIYSDRTSFGLSGLEFYRSAYLRWGEASTTAAYLSWDRSQCAGHFERVVCGSRLFFVSRPKREDNTQFLYDPAIISTHESNDIVSQHWDIEAVIVPAGSDIYIRPFTPYASVSLESSVSHGAYFIPCAMIERVIVGLYQSWANTGEQYSYHVGIEHASRAILFTWRDKFVSDTIDQNEHIPDLETPEGVRQLFCLCGYRELVNICSQDSYESDDFSQGLSIHDRRGFIHGRQVSRGLLRWFFGNFALEGSQDSLKEVYFKYLAAVVKCMLGQQRKYGTGGITSERMEEFVSLTFGGSPEFMEPYQSNEVTPSYGGQLDGTIVRLPASDRLTNWHETHDDGATAEDRIWVAAQMKAMREKNDGV</sequence>
<proteinExistence type="predicted"/>
<accession>A0ACD2ZYE7</accession>
<dbReference type="Proteomes" id="UP000308600">
    <property type="component" value="Unassembled WGS sequence"/>
</dbReference>